<proteinExistence type="predicted"/>
<dbReference type="Proteomes" id="UP000198948">
    <property type="component" value="Unassembled WGS sequence"/>
</dbReference>
<accession>A0A1H9T942</accession>
<dbReference type="AlphaFoldDB" id="A0A1H9T942"/>
<gene>
    <name evidence="1" type="ORF">SAMN04488559_11173</name>
</gene>
<reference evidence="1 2" key="1">
    <citation type="submission" date="2016-10" db="EMBL/GenBank/DDBJ databases">
        <authorList>
            <person name="de Groot N.N."/>
        </authorList>
    </citation>
    <scope>NUCLEOTIDE SEQUENCE [LARGE SCALE GENOMIC DNA]</scope>
    <source>
        <strain evidence="1 2">DSM 13760</strain>
    </source>
</reference>
<name>A0A1H9T942_9LACT</name>
<sequence>MKLVYEALENEQLVRMIPDNGTAPLYFSVQLVPTQAVIGDVFELTQTADCTTLTLLPHEKEARLNDLKAKRAALLNRNK</sequence>
<dbReference type="EMBL" id="FOHA01000011">
    <property type="protein sequence ID" value="SER93722.1"/>
    <property type="molecule type" value="Genomic_DNA"/>
</dbReference>
<evidence type="ECO:0008006" key="3">
    <source>
        <dbReference type="Google" id="ProtNLM"/>
    </source>
</evidence>
<protein>
    <recommendedName>
        <fullName evidence="3">DUF3006 domain-containing protein</fullName>
    </recommendedName>
</protein>
<organism evidence="1 2">
    <name type="scientific">Isobaculum melis</name>
    <dbReference type="NCBI Taxonomy" id="142588"/>
    <lineage>
        <taxon>Bacteria</taxon>
        <taxon>Bacillati</taxon>
        <taxon>Bacillota</taxon>
        <taxon>Bacilli</taxon>
        <taxon>Lactobacillales</taxon>
        <taxon>Carnobacteriaceae</taxon>
        <taxon>Isobaculum</taxon>
    </lineage>
</organism>
<dbReference type="OrthoDB" id="2156903at2"/>
<evidence type="ECO:0000313" key="1">
    <source>
        <dbReference type="EMBL" id="SER93722.1"/>
    </source>
</evidence>
<dbReference type="STRING" id="142588.SAMN04488559_11173"/>
<evidence type="ECO:0000313" key="2">
    <source>
        <dbReference type="Proteomes" id="UP000198948"/>
    </source>
</evidence>
<dbReference type="RefSeq" id="WP_092652691.1">
    <property type="nucleotide sequence ID" value="NZ_FOHA01000011.1"/>
</dbReference>
<keyword evidence="2" id="KW-1185">Reference proteome</keyword>